<dbReference type="Pfam" id="PF00884">
    <property type="entry name" value="Sulfatase"/>
    <property type="match status" value="1"/>
</dbReference>
<feature type="region of interest" description="Disordered" evidence="6">
    <location>
        <begin position="721"/>
        <end position="750"/>
    </location>
</feature>
<keyword evidence="3 7" id="KW-0812">Transmembrane</keyword>
<evidence type="ECO:0000256" key="7">
    <source>
        <dbReference type="SAM" id="Phobius"/>
    </source>
</evidence>
<dbReference type="PANTHER" id="PTHR47371">
    <property type="entry name" value="LIPOTEICHOIC ACID SYNTHASE"/>
    <property type="match status" value="1"/>
</dbReference>
<dbReference type="Pfam" id="PF22895">
    <property type="entry name" value="DUF7024"/>
    <property type="match status" value="1"/>
</dbReference>
<dbReference type="InterPro" id="IPR017850">
    <property type="entry name" value="Alkaline_phosphatase_core_sf"/>
</dbReference>
<proteinExistence type="predicted"/>
<dbReference type="GO" id="GO:0016740">
    <property type="term" value="F:transferase activity"/>
    <property type="evidence" value="ECO:0007669"/>
    <property type="project" value="UniProtKB-KW"/>
</dbReference>
<evidence type="ECO:0000256" key="1">
    <source>
        <dbReference type="ARBA" id="ARBA00004651"/>
    </source>
</evidence>
<evidence type="ECO:0000256" key="4">
    <source>
        <dbReference type="ARBA" id="ARBA00022989"/>
    </source>
</evidence>
<evidence type="ECO:0000313" key="10">
    <source>
        <dbReference type="EMBL" id="SAY43971.1"/>
    </source>
</evidence>
<dbReference type="SUPFAM" id="SSF53649">
    <property type="entry name" value="Alkaline phosphatase-like"/>
    <property type="match status" value="1"/>
</dbReference>
<feature type="transmembrane region" description="Helical" evidence="7">
    <location>
        <begin position="77"/>
        <end position="96"/>
    </location>
</feature>
<evidence type="ECO:0000256" key="6">
    <source>
        <dbReference type="SAM" id="MobiDB-lite"/>
    </source>
</evidence>
<dbReference type="InterPro" id="IPR050448">
    <property type="entry name" value="OpgB/LTA_synthase_biosynth"/>
</dbReference>
<keyword evidence="5 7" id="KW-0472">Membrane</keyword>
<dbReference type="EMBL" id="LT575490">
    <property type="protein sequence ID" value="SAY43971.1"/>
    <property type="molecule type" value="Genomic_DNA"/>
</dbReference>
<accession>A0A1C3HFZ4</accession>
<reference evidence="10" key="1">
    <citation type="submission" date="2016-05" db="EMBL/GenBank/DDBJ databases">
        <authorList>
            <person name="Cock P.J.A."/>
            <person name="Cock P.J.A."/>
        </authorList>
    </citation>
    <scope>NUCLEOTIDE SEQUENCE</scope>
    <source>
        <strain evidence="10">PWN146_assembly</strain>
    </source>
</reference>
<evidence type="ECO:0000256" key="2">
    <source>
        <dbReference type="ARBA" id="ARBA00022475"/>
    </source>
</evidence>
<dbReference type="Gene3D" id="3.40.720.10">
    <property type="entry name" value="Alkaline Phosphatase, subunit A"/>
    <property type="match status" value="1"/>
</dbReference>
<dbReference type="GO" id="GO:0005886">
    <property type="term" value="C:plasma membrane"/>
    <property type="evidence" value="ECO:0007669"/>
    <property type="project" value="UniProtKB-SubCell"/>
</dbReference>
<feature type="transmembrane region" description="Helical" evidence="7">
    <location>
        <begin position="108"/>
        <end position="129"/>
    </location>
</feature>
<evidence type="ECO:0000256" key="3">
    <source>
        <dbReference type="ARBA" id="ARBA00022692"/>
    </source>
</evidence>
<keyword evidence="4 7" id="KW-1133">Transmembrane helix</keyword>
<dbReference type="AlphaFoldDB" id="A0A1C3HFZ4"/>
<feature type="domain" description="DUF7024" evidence="9">
    <location>
        <begin position="618"/>
        <end position="761"/>
    </location>
</feature>
<evidence type="ECO:0000259" key="9">
    <source>
        <dbReference type="Pfam" id="PF22895"/>
    </source>
</evidence>
<sequence>MVLAVVSFVLFLASILIYRTRAAANRWWFAILLTLLGSYLVLNVILIASNYFTGDGITDAVIYTVTSSLKGAGISKYVLPFIGLLAALGLIFAVLARSLLRRKAKGSSVAYSIVAVLLALFSVGTTPAFQDISLLVKSQIVGDTADFTTYYKAPKKTVQGKRPNLVYIYAESLERTYFDTELFPGLADELNAQRTDSIDFSNTQQLPGTGYTIAGMVASQCGIPLFAPFDGNASSAVSTFYPENVCLGDELKAAGYSNYFYQGAELAFAGKDTFLKSHGFDHVYGFKELREQVADPSYKNDWGWYDDSVLDVVYGKFVELSRQRQPFSLFTLTVDTHHPDGFISAGCSKKSYAWQNKENRSLSAVACSQQHIAALIDKIKRSPYFSNTVIVVSSDHLAMNNTAYDILTKQKRRNLFFIIDGTRPLAEQRNEKRSTLDNGATVLDVMGGDNYIGLGRSSLSAPSLSTVFLNIEEKINGWKPAVINQWGLPNRISDYSVDTRQRSFSFSGVTYKVPFILRVGDNRIEPMFNVYLSTPLRKQLAGLGAGEKFVWVDKCYEIGRVWAPQLALSTDICVASGTLASPPQIVQASGDRFRGKVSFTAPATDSVADYQNAVARLQVDDAAMKYQADSIEFMLPGLPEQVKAITGVSGVEEWGRWSDANLAPAVDIDYVDPLPKTFDLVLRARAYGNNVGEPISVRVGDEERFVSLGEQDSTVTLRFDNPRGAQKISITPPAPTEPKESASGGFTPKKLGIGLVSLKVEAASPAS</sequence>
<organism evidence="10">
    <name type="scientific">Serratia marcescens</name>
    <dbReference type="NCBI Taxonomy" id="615"/>
    <lineage>
        <taxon>Bacteria</taxon>
        <taxon>Pseudomonadati</taxon>
        <taxon>Pseudomonadota</taxon>
        <taxon>Gammaproteobacteria</taxon>
        <taxon>Enterobacterales</taxon>
        <taxon>Yersiniaceae</taxon>
        <taxon>Serratia</taxon>
    </lineage>
</organism>
<protein>
    <submittedName>
        <fullName evidence="10">Phosphoglycerol transferase I</fullName>
    </submittedName>
</protein>
<dbReference type="NCBIfam" id="NF003000">
    <property type="entry name" value="PRK03776.1"/>
    <property type="match status" value="1"/>
</dbReference>
<evidence type="ECO:0000259" key="8">
    <source>
        <dbReference type="Pfam" id="PF00884"/>
    </source>
</evidence>
<evidence type="ECO:0000256" key="5">
    <source>
        <dbReference type="ARBA" id="ARBA00023136"/>
    </source>
</evidence>
<gene>
    <name evidence="10" type="ORF">PWN146_02666</name>
</gene>
<dbReference type="CDD" id="cd16015">
    <property type="entry name" value="LTA_synthase"/>
    <property type="match status" value="1"/>
</dbReference>
<comment type="subcellular location">
    <subcellularLocation>
        <location evidence="1">Cell membrane</location>
        <topology evidence="1">Multi-pass membrane protein</topology>
    </subcellularLocation>
</comment>
<keyword evidence="2" id="KW-1003">Cell membrane</keyword>
<dbReference type="PANTHER" id="PTHR47371:SF3">
    <property type="entry name" value="PHOSPHOGLYCEROL TRANSFERASE I"/>
    <property type="match status" value="1"/>
</dbReference>
<dbReference type="InterPro" id="IPR054288">
    <property type="entry name" value="DUF7024"/>
</dbReference>
<feature type="domain" description="Sulfatase N-terminal" evidence="8">
    <location>
        <begin position="163"/>
        <end position="447"/>
    </location>
</feature>
<keyword evidence="10" id="KW-0808">Transferase</keyword>
<dbReference type="InterPro" id="IPR000917">
    <property type="entry name" value="Sulfatase_N"/>
</dbReference>
<name>A0A1C3HFZ4_SERMA</name>